<feature type="transmembrane region" description="Helical" evidence="2">
    <location>
        <begin position="82"/>
        <end position="105"/>
    </location>
</feature>
<organism evidence="3 4">
    <name type="scientific">Altericroceibacterium indicum</name>
    <dbReference type="NCBI Taxonomy" id="374177"/>
    <lineage>
        <taxon>Bacteria</taxon>
        <taxon>Pseudomonadati</taxon>
        <taxon>Pseudomonadota</taxon>
        <taxon>Alphaproteobacteria</taxon>
        <taxon>Sphingomonadales</taxon>
        <taxon>Erythrobacteraceae</taxon>
        <taxon>Altericroceibacterium</taxon>
    </lineage>
</organism>
<proteinExistence type="predicted"/>
<dbReference type="Proteomes" id="UP000460561">
    <property type="component" value="Unassembled WGS sequence"/>
</dbReference>
<dbReference type="RefSeq" id="WP_160738273.1">
    <property type="nucleotide sequence ID" value="NZ_WTYQ01000001.1"/>
</dbReference>
<dbReference type="OrthoDB" id="7392290at2"/>
<evidence type="ECO:0000313" key="3">
    <source>
        <dbReference type="EMBL" id="MXP25113.1"/>
    </source>
</evidence>
<gene>
    <name evidence="3" type="ORF">GRI39_03505</name>
</gene>
<dbReference type="EMBL" id="WTYQ01000001">
    <property type="protein sequence ID" value="MXP25113.1"/>
    <property type="molecule type" value="Genomic_DNA"/>
</dbReference>
<comment type="caution">
    <text evidence="3">The sequence shown here is derived from an EMBL/GenBank/DDBJ whole genome shotgun (WGS) entry which is preliminary data.</text>
</comment>
<feature type="compositionally biased region" description="Basic and acidic residues" evidence="1">
    <location>
        <begin position="29"/>
        <end position="40"/>
    </location>
</feature>
<evidence type="ECO:0008006" key="5">
    <source>
        <dbReference type="Google" id="ProtNLM"/>
    </source>
</evidence>
<evidence type="ECO:0000256" key="1">
    <source>
        <dbReference type="SAM" id="MobiDB-lite"/>
    </source>
</evidence>
<keyword evidence="2" id="KW-0812">Transmembrane</keyword>
<protein>
    <recommendedName>
        <fullName evidence="5">Phage holin family protein</fullName>
    </recommendedName>
</protein>
<sequence>MTLATDDKNGPAGTDKSSHQAPPPYENMAGDRLDGSDPEADTHPIRDDLTALIDDGLTFLEAELNFQKTRLSFVVDCIKKTAIFGVAAIFLAILAAIGLTIGLIMCLTPYITAWGATAVVVGGLLALAYYCVTHVVAKIKAISAAFKKDEDLPE</sequence>
<evidence type="ECO:0000313" key="4">
    <source>
        <dbReference type="Proteomes" id="UP000460561"/>
    </source>
</evidence>
<dbReference type="AlphaFoldDB" id="A0A845A773"/>
<name>A0A845A773_9SPHN</name>
<keyword evidence="4" id="KW-1185">Reference proteome</keyword>
<feature type="transmembrane region" description="Helical" evidence="2">
    <location>
        <begin position="111"/>
        <end position="132"/>
    </location>
</feature>
<feature type="region of interest" description="Disordered" evidence="1">
    <location>
        <begin position="1"/>
        <end position="40"/>
    </location>
</feature>
<reference evidence="3 4" key="1">
    <citation type="submission" date="2019-12" db="EMBL/GenBank/DDBJ databases">
        <title>Genomic-based taxomic classification of the family Erythrobacteraceae.</title>
        <authorList>
            <person name="Xu L."/>
        </authorList>
    </citation>
    <scope>NUCLEOTIDE SEQUENCE [LARGE SCALE GENOMIC DNA]</scope>
    <source>
        <strain evidence="3 4">DSM 18604</strain>
    </source>
</reference>
<keyword evidence="2" id="KW-1133">Transmembrane helix</keyword>
<keyword evidence="2" id="KW-0472">Membrane</keyword>
<evidence type="ECO:0000256" key="2">
    <source>
        <dbReference type="SAM" id="Phobius"/>
    </source>
</evidence>
<accession>A0A845A773</accession>